<dbReference type="GO" id="GO:1990923">
    <property type="term" value="C:PET complex"/>
    <property type="evidence" value="ECO:0007669"/>
    <property type="project" value="TreeGrafter"/>
</dbReference>
<dbReference type="GO" id="GO:0008408">
    <property type="term" value="F:3'-5' exonuclease activity"/>
    <property type="evidence" value="ECO:0007669"/>
    <property type="project" value="InterPro"/>
</dbReference>
<reference evidence="3" key="2">
    <citation type="submission" date="2025-08" db="UniProtKB">
        <authorList>
            <consortium name="Ensembl"/>
        </authorList>
    </citation>
    <scope>IDENTIFICATION</scope>
</reference>
<dbReference type="InterPro" id="IPR002562">
    <property type="entry name" value="3'-5'_exonuclease_dom"/>
</dbReference>
<name>A0AAZ1XK17_OREAU</name>
<feature type="region of interest" description="Disordered" evidence="1">
    <location>
        <begin position="370"/>
        <end position="410"/>
    </location>
</feature>
<dbReference type="KEGG" id="oau:116322370"/>
<dbReference type="RefSeq" id="XP_031598272.2">
    <property type="nucleotide sequence ID" value="XM_031742412.2"/>
</dbReference>
<feature type="compositionally biased region" description="Polar residues" evidence="1">
    <location>
        <begin position="440"/>
        <end position="453"/>
    </location>
</feature>
<dbReference type="AlphaFoldDB" id="A0AAZ1XK17"/>
<dbReference type="PANTHER" id="PTHR46628">
    <property type="entry name" value="PIRNA BIOGENESIS PROTEIN EXD1"/>
    <property type="match status" value="1"/>
</dbReference>
<dbReference type="InterPro" id="IPR012337">
    <property type="entry name" value="RNaseH-like_sf"/>
</dbReference>
<evidence type="ECO:0000313" key="4">
    <source>
        <dbReference type="Proteomes" id="UP000472276"/>
    </source>
</evidence>
<keyword evidence="4" id="KW-1185">Reference proteome</keyword>
<accession>A0AAZ1XK17</accession>
<feature type="domain" description="3'-5' exonuclease" evidence="2">
    <location>
        <begin position="127"/>
        <end position="229"/>
    </location>
</feature>
<dbReference type="Pfam" id="PF01612">
    <property type="entry name" value="DNA_pol_A_exo1"/>
    <property type="match status" value="1"/>
</dbReference>
<dbReference type="CDD" id="cd06148">
    <property type="entry name" value="Egl_like_exo"/>
    <property type="match status" value="1"/>
</dbReference>
<dbReference type="Ensembl" id="ENSOABT00000082719.1">
    <property type="protein sequence ID" value="ENSOABP00000067958.1"/>
    <property type="gene ID" value="ENSOABG00000017040.2"/>
</dbReference>
<protein>
    <recommendedName>
        <fullName evidence="2">3'-5' exonuclease domain-containing protein</fullName>
    </recommendedName>
</protein>
<dbReference type="Proteomes" id="UP000472276">
    <property type="component" value="Unassembled WGS sequence"/>
</dbReference>
<evidence type="ECO:0000256" key="1">
    <source>
        <dbReference type="SAM" id="MobiDB-lite"/>
    </source>
</evidence>
<dbReference type="GO" id="GO:0034587">
    <property type="term" value="P:piRNA processing"/>
    <property type="evidence" value="ECO:0007669"/>
    <property type="project" value="TreeGrafter"/>
</dbReference>
<gene>
    <name evidence="3" type="primary">exd1</name>
</gene>
<reference evidence="4" key="1">
    <citation type="submission" date="2020-03" db="EMBL/GenBank/DDBJ databases">
        <title>Evolution of repeat sequences and sex chromosomes of tilapia species revealed by chromosome-level genomes.</title>
        <authorList>
            <person name="Xu L."/>
            <person name="Tao W."/>
            <person name="Wang D."/>
            <person name="Zhou Q."/>
        </authorList>
    </citation>
    <scope>NUCLEOTIDE SEQUENCE [LARGE SCALE GENOMIC DNA]</scope>
    <source>
        <strain evidence="4">Israel</strain>
    </source>
</reference>
<dbReference type="GO" id="GO:0003676">
    <property type="term" value="F:nucleic acid binding"/>
    <property type="evidence" value="ECO:0007669"/>
    <property type="project" value="InterPro"/>
</dbReference>
<feature type="region of interest" description="Disordered" evidence="1">
    <location>
        <begin position="510"/>
        <end position="546"/>
    </location>
</feature>
<evidence type="ECO:0000313" key="3">
    <source>
        <dbReference type="Ensembl" id="ENSOABP00000067958.1"/>
    </source>
</evidence>
<proteinExistence type="predicted"/>
<dbReference type="PANTHER" id="PTHR46628:SF1">
    <property type="entry name" value="PIRNA BIOGENESIS PROTEIN EXD1"/>
    <property type="match status" value="1"/>
</dbReference>
<feature type="compositionally biased region" description="Low complexity" evidence="1">
    <location>
        <begin position="370"/>
        <end position="382"/>
    </location>
</feature>
<dbReference type="Gene3D" id="3.30.420.10">
    <property type="entry name" value="Ribonuclease H-like superfamily/Ribonuclease H"/>
    <property type="match status" value="1"/>
</dbReference>
<dbReference type="InterPro" id="IPR052144">
    <property type="entry name" value="piRNA_biogenesis_EXD1"/>
</dbReference>
<dbReference type="SUPFAM" id="SSF53098">
    <property type="entry name" value="Ribonuclease H-like"/>
    <property type="match status" value="1"/>
</dbReference>
<sequence length="564" mass="62782">MVVDDVKLLTHLKGERIKLTLKTSSFFGVVKRIFPNKALILADVVSGDGCSFPGTKLFFGHEILNVEFTSDGNGDRENIHHHKPEDHLDVAKFQPYRKIGILDDDEEEEEYINFVVVDEFHEKFGPAIMHIKKQHVIGVGAEGVEVFKNGRLCWLQIATKNKVYLFDVLLLGARAFKNGLAVILESKHILKVIHDCRAIAGCLIAQFGVKLANVFDTQVADVMCFYSETGGFLPDRVSTLHEVLSLHLRAPPSQLSSLQIKSQFTKEESEMWHMRPCPLPLLKVMALSVIHLQPLRLVLMDTLMRDYMALVDSYLSSSHYQPDELAHVGMESVLELPRDLRQLEVMRRERHEWASGHYPLTEQGLLARFSPKPQSSSQASPAVEEEDQRKNHTDVSEPASVESPSPSPQELLVNQSAFSPLRVTSGPAVDVQDPAPATVSDLTNKESINSSLSAGMGRGDAGVRMDLMGRGRLFGKEQPSNATFPFIGRGRGFLLHLPPTQIPVESAGDFKRQRSVKATPFQDKMPEPGLNESNPPKDVCGLSGEEFTLSRQPISSSLSQSFRY</sequence>
<dbReference type="GeneID" id="116322370"/>
<dbReference type="CTD" id="161829"/>
<feature type="region of interest" description="Disordered" evidence="1">
    <location>
        <begin position="424"/>
        <end position="456"/>
    </location>
</feature>
<organism evidence="3 4">
    <name type="scientific">Oreochromis aureus</name>
    <name type="common">Israeli tilapia</name>
    <name type="synonym">Chromis aureus</name>
    <dbReference type="NCBI Taxonomy" id="47969"/>
    <lineage>
        <taxon>Eukaryota</taxon>
        <taxon>Metazoa</taxon>
        <taxon>Chordata</taxon>
        <taxon>Craniata</taxon>
        <taxon>Vertebrata</taxon>
        <taxon>Euteleostomi</taxon>
        <taxon>Actinopterygii</taxon>
        <taxon>Neopterygii</taxon>
        <taxon>Teleostei</taxon>
        <taxon>Neoteleostei</taxon>
        <taxon>Acanthomorphata</taxon>
        <taxon>Ovalentaria</taxon>
        <taxon>Cichlomorphae</taxon>
        <taxon>Cichliformes</taxon>
        <taxon>Cichlidae</taxon>
        <taxon>African cichlids</taxon>
        <taxon>Pseudocrenilabrinae</taxon>
        <taxon>Oreochromini</taxon>
        <taxon>Oreochromis</taxon>
    </lineage>
</organism>
<evidence type="ECO:0000259" key="2">
    <source>
        <dbReference type="Pfam" id="PF01612"/>
    </source>
</evidence>
<dbReference type="InterPro" id="IPR036397">
    <property type="entry name" value="RNaseH_sf"/>
</dbReference>
<reference evidence="3" key="3">
    <citation type="submission" date="2025-09" db="UniProtKB">
        <authorList>
            <consortium name="Ensembl"/>
        </authorList>
    </citation>
    <scope>IDENTIFICATION</scope>
</reference>